<feature type="domain" description="HTH araC/xylS-type" evidence="5">
    <location>
        <begin position="458"/>
        <end position="570"/>
    </location>
</feature>
<evidence type="ECO:0000256" key="1">
    <source>
        <dbReference type="ARBA" id="ARBA00023015"/>
    </source>
</evidence>
<evidence type="ECO:0000259" key="5">
    <source>
        <dbReference type="PROSITE" id="PS01124"/>
    </source>
</evidence>
<organism evidence="6 7">
    <name type="scientific">Chryseobacterium soli</name>
    <dbReference type="NCBI Taxonomy" id="445961"/>
    <lineage>
        <taxon>Bacteria</taxon>
        <taxon>Pseudomonadati</taxon>
        <taxon>Bacteroidota</taxon>
        <taxon>Flavobacteriia</taxon>
        <taxon>Flavobacteriales</taxon>
        <taxon>Weeksellaceae</taxon>
        <taxon>Chryseobacterium group</taxon>
        <taxon>Chryseobacterium</taxon>
    </lineage>
</organism>
<dbReference type="PROSITE" id="PS01124">
    <property type="entry name" value="HTH_ARAC_FAMILY_2"/>
    <property type="match status" value="1"/>
</dbReference>
<dbReference type="SUPFAM" id="SSF46689">
    <property type="entry name" value="Homeodomain-like"/>
    <property type="match status" value="1"/>
</dbReference>
<dbReference type="STRING" id="445961.IW15_09310"/>
<protein>
    <recommendedName>
        <fullName evidence="5">HTH araC/xylS-type domain-containing protein</fullName>
    </recommendedName>
</protein>
<gene>
    <name evidence="6" type="ORF">IW15_09310</name>
</gene>
<dbReference type="SMART" id="SM00342">
    <property type="entry name" value="HTH_ARAC"/>
    <property type="match status" value="1"/>
</dbReference>
<keyword evidence="7" id="KW-1185">Reference proteome</keyword>
<comment type="caution">
    <text evidence="6">The sequence shown here is derived from an EMBL/GenBank/DDBJ whole genome shotgun (WGS) entry which is preliminary data.</text>
</comment>
<name>A0A086A8F0_9FLAO</name>
<proteinExistence type="predicted"/>
<dbReference type="InterPro" id="IPR018060">
    <property type="entry name" value="HTH_AraC"/>
</dbReference>
<keyword evidence="4" id="KW-0472">Membrane</keyword>
<dbReference type="OrthoDB" id="5295174at2"/>
<dbReference type="Pfam" id="PF12833">
    <property type="entry name" value="HTH_18"/>
    <property type="match status" value="1"/>
</dbReference>
<dbReference type="eggNOG" id="COG2207">
    <property type="taxonomic scope" value="Bacteria"/>
</dbReference>
<dbReference type="InterPro" id="IPR009057">
    <property type="entry name" value="Homeodomain-like_sf"/>
</dbReference>
<accession>A0A086A8F0</accession>
<dbReference type="Proteomes" id="UP000028705">
    <property type="component" value="Unassembled WGS sequence"/>
</dbReference>
<reference evidence="6 7" key="1">
    <citation type="submission" date="2014-07" db="EMBL/GenBank/DDBJ databases">
        <title>Genome of Chryseobacterium soli DSM 19298.</title>
        <authorList>
            <person name="Stropko S.J."/>
            <person name="Pipes S.E."/>
            <person name="Newman J."/>
        </authorList>
    </citation>
    <scope>NUCLEOTIDE SEQUENCE [LARGE SCALE GENOMIC DNA]</scope>
    <source>
        <strain evidence="6 7">DSM 19298</strain>
    </source>
</reference>
<evidence type="ECO:0000256" key="2">
    <source>
        <dbReference type="ARBA" id="ARBA00023125"/>
    </source>
</evidence>
<dbReference type="PANTHER" id="PTHR43280:SF2">
    <property type="entry name" value="HTH-TYPE TRANSCRIPTIONAL REGULATOR EXSA"/>
    <property type="match status" value="1"/>
</dbReference>
<evidence type="ECO:0000256" key="4">
    <source>
        <dbReference type="SAM" id="Phobius"/>
    </source>
</evidence>
<dbReference type="GO" id="GO:0043565">
    <property type="term" value="F:sequence-specific DNA binding"/>
    <property type="evidence" value="ECO:0007669"/>
    <property type="project" value="InterPro"/>
</dbReference>
<dbReference type="GO" id="GO:0003700">
    <property type="term" value="F:DNA-binding transcription factor activity"/>
    <property type="evidence" value="ECO:0007669"/>
    <property type="project" value="InterPro"/>
</dbReference>
<keyword evidence="4" id="KW-1133">Transmembrane helix</keyword>
<evidence type="ECO:0000256" key="3">
    <source>
        <dbReference type="ARBA" id="ARBA00023163"/>
    </source>
</evidence>
<dbReference type="EMBL" id="JPRH01000003">
    <property type="protein sequence ID" value="KFF12964.1"/>
    <property type="molecule type" value="Genomic_DNA"/>
</dbReference>
<dbReference type="RefSeq" id="WP_034710708.1">
    <property type="nucleotide sequence ID" value="NZ_JPRH01000003.1"/>
</dbReference>
<sequence>MISTKKIIVIFLFLYIKIFPQNSFSEKESVKIDSLIKKNQWDLVHLKLLNENLKFKRISMYPLQYHLLIKLDSASVLYKQGKYLEAKNAVLLSLDQVEINKSNLSVLQYEGLKHIGITRLFYIEKRLGNISQGLKYLNIFSQGMGAVYKKKQIIFYAVAHAELGNYKKSVELLNRHLKDIHLDSKNFLYRSFLKNEEIASTYNTIGDTFIKWYKDTGNEKLLDSAHHHYENAYRIMKSLPDFCVYSKALFMCRRANIELLKKQYKNSLLLYNACEKDSVLMDKNFSREAVWMGKAEIYTFLKKTDSAFYYINKIFNEKLSPKCTYENKLKSYHLLSINYENSNDNKNAYKFAKLSLAEINKKNIQAHSGNNFLGVYEKSEIKYASEETIKKNRKNTFLLIFFITLLFISAVFYIRYDYNKSKNGIFVEFQKKIEEKSNVPIQPTALEMHENLTVVIEDRVVDRILKNLDMLESKKKFLSNNFKLAGIAKQLDTNTAYLSKIINERKGMSFSEYVNDLRINYLLVELQHNPTFRKYTIQAISEEIGYKSTTTFIKAFKDRINMTPSEYIKNLNN</sequence>
<dbReference type="AlphaFoldDB" id="A0A086A8F0"/>
<dbReference type="PANTHER" id="PTHR43280">
    <property type="entry name" value="ARAC-FAMILY TRANSCRIPTIONAL REGULATOR"/>
    <property type="match status" value="1"/>
</dbReference>
<keyword evidence="1" id="KW-0805">Transcription regulation</keyword>
<evidence type="ECO:0000313" key="6">
    <source>
        <dbReference type="EMBL" id="KFF12964.1"/>
    </source>
</evidence>
<feature type="transmembrane region" description="Helical" evidence="4">
    <location>
        <begin position="397"/>
        <end position="416"/>
    </location>
</feature>
<keyword evidence="3" id="KW-0804">Transcription</keyword>
<keyword evidence="4" id="KW-0812">Transmembrane</keyword>
<evidence type="ECO:0000313" key="7">
    <source>
        <dbReference type="Proteomes" id="UP000028705"/>
    </source>
</evidence>
<dbReference type="InterPro" id="IPR011990">
    <property type="entry name" value="TPR-like_helical_dom_sf"/>
</dbReference>
<dbReference type="Gene3D" id="1.10.10.60">
    <property type="entry name" value="Homeodomain-like"/>
    <property type="match status" value="2"/>
</dbReference>
<keyword evidence="2" id="KW-0238">DNA-binding</keyword>
<dbReference type="Gene3D" id="1.25.40.10">
    <property type="entry name" value="Tetratricopeptide repeat domain"/>
    <property type="match status" value="1"/>
</dbReference>